<name>A0A0M4D1Y9_9BACT</name>
<dbReference type="GO" id="GO:0003723">
    <property type="term" value="F:RNA binding"/>
    <property type="evidence" value="ECO:0007669"/>
    <property type="project" value="UniProtKB-KW"/>
</dbReference>
<dbReference type="InterPro" id="IPR002478">
    <property type="entry name" value="PUA"/>
</dbReference>
<dbReference type="InterPro" id="IPR041532">
    <property type="entry name" value="RlmI-like_PUA"/>
</dbReference>
<dbReference type="SUPFAM" id="SSF53335">
    <property type="entry name" value="S-adenosyl-L-methionine-dependent methyltransferases"/>
    <property type="match status" value="1"/>
</dbReference>
<dbReference type="EMBL" id="CP010802">
    <property type="protein sequence ID" value="ALC16226.1"/>
    <property type="molecule type" value="Genomic_DNA"/>
</dbReference>
<dbReference type="Gene3D" id="2.30.130.10">
    <property type="entry name" value="PUA domain"/>
    <property type="match status" value="1"/>
</dbReference>
<evidence type="ECO:0000256" key="2">
    <source>
        <dbReference type="ARBA" id="ARBA00022490"/>
    </source>
</evidence>
<dbReference type="CDD" id="cd11572">
    <property type="entry name" value="RlmI_M_like"/>
    <property type="match status" value="1"/>
</dbReference>
<dbReference type="SMART" id="SM00359">
    <property type="entry name" value="PUA"/>
    <property type="match status" value="1"/>
</dbReference>
<evidence type="ECO:0000256" key="3">
    <source>
        <dbReference type="ARBA" id="ARBA00022552"/>
    </source>
</evidence>
<dbReference type="Proteomes" id="UP000057158">
    <property type="component" value="Chromosome"/>
</dbReference>
<evidence type="ECO:0000259" key="9">
    <source>
        <dbReference type="SMART" id="SM00359"/>
    </source>
</evidence>
<proteinExistence type="inferred from homology"/>
<dbReference type="InterPro" id="IPR029063">
    <property type="entry name" value="SAM-dependent_MTases_sf"/>
</dbReference>
<dbReference type="CDD" id="cd21153">
    <property type="entry name" value="PUA_RlmI"/>
    <property type="match status" value="1"/>
</dbReference>
<dbReference type="GO" id="GO:0005737">
    <property type="term" value="C:cytoplasm"/>
    <property type="evidence" value="ECO:0007669"/>
    <property type="project" value="UniProtKB-SubCell"/>
</dbReference>
<dbReference type="GO" id="GO:0006364">
    <property type="term" value="P:rRNA processing"/>
    <property type="evidence" value="ECO:0007669"/>
    <property type="project" value="UniProtKB-KW"/>
</dbReference>
<feature type="domain" description="PUA" evidence="9">
    <location>
        <begin position="2"/>
        <end position="86"/>
    </location>
</feature>
<sequence length="391" mass="43238">MTRLILRPGHDRRLRAGHPWVFSNEIDRMEGETVPGAAVEVHAAGGEFLGTAYHNPLSLITARLLSRKRESIDTAGFFRHRIGEALSYRQKIYGSAEALRIVHGEGDALPGLVVDRYGDVLSVQFLTLGMEKRRDAIVEALQQIFQPQAIVARNDVAVRELEGLPQGIELLLGEMPKEVIVEENGLRFSVDVPGGQKTGHFLDQKENHRALQGRVEGRKVLDLFCYSGSWAVHAARYGAAEVKGIDISAGAVALAGFNASLNGLEKVCSFVRIDAFEALREMTRSGEQFGTVILDPPAFVKSKKKLPEAVKGYLTVNRRAMELVEPGGYLFTCSCSYHMDRELFLDTLRKSAAQAGRSARLVEMRGQAWDHPVLLNCPETEYLKCAVLQIL</sequence>
<evidence type="ECO:0000256" key="4">
    <source>
        <dbReference type="ARBA" id="ARBA00022603"/>
    </source>
</evidence>
<comment type="subcellular location">
    <subcellularLocation>
        <location evidence="1">Cytoplasm</location>
    </subcellularLocation>
</comment>
<accession>A0A0M4D1Y9</accession>
<comment type="similarity">
    <text evidence="8">Belongs to the methyltransferase superfamily. RlmI family.</text>
</comment>
<dbReference type="Gene3D" id="3.30.750.80">
    <property type="entry name" value="RNA methyltransferase domain (HRMD) like"/>
    <property type="match status" value="1"/>
</dbReference>
<dbReference type="InterPro" id="IPR019614">
    <property type="entry name" value="SAM-dep_methyl-trfase"/>
</dbReference>
<dbReference type="KEGG" id="des:DSOUD_1447"/>
<dbReference type="Pfam" id="PF17785">
    <property type="entry name" value="PUA_3"/>
    <property type="match status" value="1"/>
</dbReference>
<evidence type="ECO:0000256" key="5">
    <source>
        <dbReference type="ARBA" id="ARBA00022679"/>
    </source>
</evidence>
<dbReference type="RefSeq" id="WP_053550359.1">
    <property type="nucleotide sequence ID" value="NZ_CP010802.1"/>
</dbReference>
<gene>
    <name evidence="10" type="ORF">DSOUD_1447</name>
</gene>
<reference evidence="10 11" key="1">
    <citation type="submission" date="2015-07" db="EMBL/GenBank/DDBJ databases">
        <title>Isolation and Genomic Characterization of a Novel Halophilic Metal-Reducing Deltaproteobacterium from the Deep Subsurface.</title>
        <authorList>
            <person name="Badalamenti J.P."/>
            <person name="Summers Z.M."/>
            <person name="Gralnick J.A."/>
            <person name="Bond D.R."/>
        </authorList>
    </citation>
    <scope>NUCLEOTIDE SEQUENCE [LARGE SCALE GENOMIC DNA]</scope>
    <source>
        <strain evidence="10 11">WTL</strain>
    </source>
</reference>
<keyword evidence="4 10" id="KW-0489">Methyltransferase</keyword>
<keyword evidence="3" id="KW-0698">rRNA processing</keyword>
<dbReference type="InterPro" id="IPR015947">
    <property type="entry name" value="PUA-like_sf"/>
</dbReference>
<organism evidence="10 11">
    <name type="scientific">Desulfuromonas soudanensis</name>
    <dbReference type="NCBI Taxonomy" id="1603606"/>
    <lineage>
        <taxon>Bacteria</taxon>
        <taxon>Pseudomonadati</taxon>
        <taxon>Thermodesulfobacteriota</taxon>
        <taxon>Desulfuromonadia</taxon>
        <taxon>Desulfuromonadales</taxon>
        <taxon>Desulfuromonadaceae</taxon>
        <taxon>Desulfuromonas</taxon>
    </lineage>
</organism>
<dbReference type="STRING" id="1603606.DSOUD_1447"/>
<dbReference type="PROSITE" id="PS50890">
    <property type="entry name" value="PUA"/>
    <property type="match status" value="1"/>
</dbReference>
<dbReference type="InterPro" id="IPR036974">
    <property type="entry name" value="PUA_sf"/>
</dbReference>
<dbReference type="PANTHER" id="PTHR42873">
    <property type="entry name" value="RIBOSOMAL RNA LARGE SUBUNIT METHYLTRANSFERASE"/>
    <property type="match status" value="1"/>
</dbReference>
<keyword evidence="2" id="KW-0963">Cytoplasm</keyword>
<dbReference type="PANTHER" id="PTHR42873:SF1">
    <property type="entry name" value="S-ADENOSYLMETHIONINE-DEPENDENT METHYLTRANSFERASE DOMAIN-CONTAINING PROTEIN"/>
    <property type="match status" value="1"/>
</dbReference>
<evidence type="ECO:0000256" key="1">
    <source>
        <dbReference type="ARBA" id="ARBA00004496"/>
    </source>
</evidence>
<keyword evidence="11" id="KW-1185">Reference proteome</keyword>
<keyword evidence="7" id="KW-0694">RNA-binding</keyword>
<dbReference type="CDD" id="cd02440">
    <property type="entry name" value="AdoMet_MTases"/>
    <property type="match status" value="1"/>
</dbReference>
<dbReference type="AlphaFoldDB" id="A0A0M4D1Y9"/>
<dbReference type="Gene3D" id="3.40.50.150">
    <property type="entry name" value="Vaccinia Virus protein VP39"/>
    <property type="match status" value="1"/>
</dbReference>
<dbReference type="PATRIC" id="fig|1603606.3.peg.1578"/>
<dbReference type="SUPFAM" id="SSF88697">
    <property type="entry name" value="PUA domain-like"/>
    <property type="match status" value="1"/>
</dbReference>
<keyword evidence="6" id="KW-0949">S-adenosyl-L-methionine</keyword>
<keyword evidence="5 10" id="KW-0808">Transferase</keyword>
<evidence type="ECO:0000313" key="10">
    <source>
        <dbReference type="EMBL" id="ALC16226.1"/>
    </source>
</evidence>
<dbReference type="Pfam" id="PF10672">
    <property type="entry name" value="Methyltrans_SAM"/>
    <property type="match status" value="1"/>
</dbReference>
<dbReference type="GO" id="GO:0032259">
    <property type="term" value="P:methylation"/>
    <property type="evidence" value="ECO:0007669"/>
    <property type="project" value="UniProtKB-KW"/>
</dbReference>
<evidence type="ECO:0000256" key="7">
    <source>
        <dbReference type="ARBA" id="ARBA00022884"/>
    </source>
</evidence>
<evidence type="ECO:0000256" key="6">
    <source>
        <dbReference type="ARBA" id="ARBA00022691"/>
    </source>
</evidence>
<dbReference type="GO" id="GO:0008168">
    <property type="term" value="F:methyltransferase activity"/>
    <property type="evidence" value="ECO:0007669"/>
    <property type="project" value="UniProtKB-KW"/>
</dbReference>
<evidence type="ECO:0000313" key="11">
    <source>
        <dbReference type="Proteomes" id="UP000057158"/>
    </source>
</evidence>
<evidence type="ECO:0000256" key="8">
    <source>
        <dbReference type="ARBA" id="ARBA00038091"/>
    </source>
</evidence>
<protein>
    <submittedName>
        <fullName evidence="10">SAM-dependent methyltransferase</fullName>
    </submittedName>
</protein>